<evidence type="ECO:0000256" key="3">
    <source>
        <dbReference type="ARBA" id="ARBA00022840"/>
    </source>
</evidence>
<dbReference type="GO" id="GO:0005524">
    <property type="term" value="F:ATP binding"/>
    <property type="evidence" value="ECO:0007669"/>
    <property type="project" value="UniProtKB-KW"/>
</dbReference>
<comment type="caution">
    <text evidence="7">The sequence shown here is derived from an EMBL/GenBank/DDBJ whole genome shotgun (WGS) entry which is preliminary data.</text>
</comment>
<protein>
    <recommendedName>
        <fullName evidence="5">Glutamyl-tRNA(Gln) amidotransferase subunit A</fullName>
        <shortName evidence="5">Glu-ADT subunit A</shortName>
        <ecNumber evidence="5">6.3.5.7</ecNumber>
    </recommendedName>
</protein>
<comment type="similarity">
    <text evidence="5">Belongs to the amidase family. GatA subfamily.</text>
</comment>
<name>A0A7J4KZY6_9ARCH</name>
<dbReference type="PANTHER" id="PTHR11895">
    <property type="entry name" value="TRANSAMIDASE"/>
    <property type="match status" value="1"/>
</dbReference>
<evidence type="ECO:0000256" key="1">
    <source>
        <dbReference type="ARBA" id="ARBA00022598"/>
    </source>
</evidence>
<dbReference type="Proteomes" id="UP000527315">
    <property type="component" value="Unassembled WGS sequence"/>
</dbReference>
<reference evidence="8" key="3">
    <citation type="submission" date="2021-05" db="EMBL/GenBank/DDBJ databases">
        <title>Protein family content uncovers lineage relationships and bacterial pathway maintenance mechanisms in DPANN archaea.</title>
        <authorList>
            <person name="Castelle C.J."/>
            <person name="Meheust R."/>
            <person name="Jaffe A.L."/>
            <person name="Seitz K."/>
            <person name="Gong X."/>
            <person name="Baker B.J."/>
            <person name="Banfield J.F."/>
        </authorList>
    </citation>
    <scope>NUCLEOTIDE SEQUENCE</scope>
    <source>
        <strain evidence="8">RIFCSPLOWO2_01_FULL_43_13</strain>
    </source>
</reference>
<comment type="subunit">
    <text evidence="5">Heterotrimer of A, B and C subunits.</text>
</comment>
<evidence type="ECO:0000256" key="5">
    <source>
        <dbReference type="HAMAP-Rule" id="MF_00120"/>
    </source>
</evidence>
<evidence type="ECO:0000256" key="2">
    <source>
        <dbReference type="ARBA" id="ARBA00022741"/>
    </source>
</evidence>
<keyword evidence="4 5" id="KW-0648">Protein biosynthesis</keyword>
<dbReference type="AlphaFoldDB" id="A0A7J4KZY6"/>
<feature type="active site" description="Charge relay system" evidence="5">
    <location>
        <position position="155"/>
    </location>
</feature>
<proteinExistence type="inferred from homology"/>
<dbReference type="Pfam" id="PF01425">
    <property type="entry name" value="Amidase"/>
    <property type="match status" value="1"/>
</dbReference>
<evidence type="ECO:0000313" key="9">
    <source>
        <dbReference type="Proteomes" id="UP000527315"/>
    </source>
</evidence>
<dbReference type="GO" id="GO:0006412">
    <property type="term" value="P:translation"/>
    <property type="evidence" value="ECO:0007669"/>
    <property type="project" value="UniProtKB-UniRule"/>
</dbReference>
<dbReference type="InterPro" id="IPR000120">
    <property type="entry name" value="Amidase"/>
</dbReference>
<organism evidence="7 9">
    <name type="scientific">Candidatus Iainarchaeum sp</name>
    <dbReference type="NCBI Taxonomy" id="3101447"/>
    <lineage>
        <taxon>Archaea</taxon>
        <taxon>Candidatus Iainarchaeota</taxon>
        <taxon>Candidatus Iainarchaeia</taxon>
        <taxon>Candidatus Iainarchaeales</taxon>
        <taxon>Candidatus Iainarchaeaceae</taxon>
        <taxon>Candidatus Iainarchaeum</taxon>
    </lineage>
</organism>
<dbReference type="InterPro" id="IPR004412">
    <property type="entry name" value="GatA"/>
</dbReference>
<dbReference type="InterPro" id="IPR023631">
    <property type="entry name" value="Amidase_dom"/>
</dbReference>
<dbReference type="HAMAP" id="MF_00120">
    <property type="entry name" value="GatA"/>
    <property type="match status" value="1"/>
</dbReference>
<dbReference type="SUPFAM" id="SSF75304">
    <property type="entry name" value="Amidase signature (AS) enzymes"/>
    <property type="match status" value="1"/>
</dbReference>
<dbReference type="GO" id="GO:0016740">
    <property type="term" value="F:transferase activity"/>
    <property type="evidence" value="ECO:0007669"/>
    <property type="project" value="UniProtKB-KW"/>
</dbReference>
<accession>A0A7J4KZY6</accession>
<dbReference type="Gene3D" id="3.90.1300.10">
    <property type="entry name" value="Amidase signature (AS) domain"/>
    <property type="match status" value="1"/>
</dbReference>
<dbReference type="Proteomes" id="UP000680185">
    <property type="component" value="Unassembled WGS sequence"/>
</dbReference>
<evidence type="ECO:0000256" key="4">
    <source>
        <dbReference type="ARBA" id="ARBA00022917"/>
    </source>
</evidence>
<reference evidence="7" key="1">
    <citation type="journal article" date="2020" name="bioRxiv">
        <title>A rank-normalized archaeal taxonomy based on genome phylogeny resolves widespread incomplete and uneven classifications.</title>
        <authorList>
            <person name="Rinke C."/>
            <person name="Chuvochina M."/>
            <person name="Mussig A.J."/>
            <person name="Chaumeil P.-A."/>
            <person name="Waite D.W."/>
            <person name="Whitman W.B."/>
            <person name="Parks D.H."/>
            <person name="Hugenholtz P."/>
        </authorList>
    </citation>
    <scope>NUCLEOTIDE SEQUENCE</scope>
    <source>
        <strain evidence="7">UBA10036</strain>
    </source>
</reference>
<sequence>MKKALSILEFHEQVTSGNLSILEHTAKILEEAKKANKEFHHFNLMAEKEAMQRAEQLEKLLKQKKANGKLFGVPVSVKDCICVKGMESTAGSAILKGYNPLFNATVVEKALQEGAIIIGKTSQDEFGFGTFSNNVGLGFEKPKNPQDAERSCGGSSGGSAGFTAFTKFTHVSIAESTGGSIACPASFCGAFGFTPTYGRVSRYGLIDYANSLDKIGTTSQSIQDSALLLEAIAGKDGKDSTSLQEKVEDYSKLLNEKSKNLRIGVVKEFFGKGIDKQVSEKCWNAVKKLESEGIKYEEVSLPLNAKYGIAAYYLVAMTEASTNLARYCGLRYGQSLELEGNFDEFFSKTRTEFFGEEAKRRIILGTFARMSGFRDAYYLRAMKIRTLLIEEFQKAFKKFSLLANPTMPIVAPKFSEIEKLTPLQNYAMDLCTVPANLAGLPHASIPAGKSEKEKMPIGLMLTAAHLKEKELLQASQFLEKVMS</sequence>
<gene>
    <name evidence="5 7" type="primary">gatA</name>
    <name evidence="7" type="ORF">HA227_01555</name>
    <name evidence="8" type="ORF">J4478_01345</name>
</gene>
<reference evidence="8" key="2">
    <citation type="submission" date="2021-03" db="EMBL/GenBank/DDBJ databases">
        <authorList>
            <person name="Jaffe A."/>
        </authorList>
    </citation>
    <scope>NUCLEOTIDE SEQUENCE</scope>
    <source>
        <strain evidence="8">RIFCSPLOWO2_01_FULL_43_13</strain>
    </source>
</reference>
<evidence type="ECO:0000259" key="6">
    <source>
        <dbReference type="Pfam" id="PF01425"/>
    </source>
</evidence>
<keyword evidence="2 5" id="KW-0547">Nucleotide-binding</keyword>
<dbReference type="NCBIfam" id="TIGR00132">
    <property type="entry name" value="gatA"/>
    <property type="match status" value="1"/>
</dbReference>
<dbReference type="GO" id="GO:0030956">
    <property type="term" value="C:glutamyl-tRNA(Gln) amidotransferase complex"/>
    <property type="evidence" value="ECO:0007669"/>
    <property type="project" value="InterPro"/>
</dbReference>
<keyword evidence="1 5" id="KW-0436">Ligase</keyword>
<comment type="catalytic activity">
    <reaction evidence="5">
        <text>L-glutamyl-tRNA(Gln) + L-glutamine + ATP + H2O = L-glutaminyl-tRNA(Gln) + L-glutamate + ADP + phosphate + H(+)</text>
        <dbReference type="Rhea" id="RHEA:17521"/>
        <dbReference type="Rhea" id="RHEA-COMP:9681"/>
        <dbReference type="Rhea" id="RHEA-COMP:9684"/>
        <dbReference type="ChEBI" id="CHEBI:15377"/>
        <dbReference type="ChEBI" id="CHEBI:15378"/>
        <dbReference type="ChEBI" id="CHEBI:29985"/>
        <dbReference type="ChEBI" id="CHEBI:30616"/>
        <dbReference type="ChEBI" id="CHEBI:43474"/>
        <dbReference type="ChEBI" id="CHEBI:58359"/>
        <dbReference type="ChEBI" id="CHEBI:78520"/>
        <dbReference type="ChEBI" id="CHEBI:78521"/>
        <dbReference type="ChEBI" id="CHEBI:456216"/>
        <dbReference type="EC" id="6.3.5.7"/>
    </reaction>
</comment>
<feature type="active site" description="Charge relay system" evidence="5">
    <location>
        <position position="78"/>
    </location>
</feature>
<dbReference type="PANTHER" id="PTHR11895:SF7">
    <property type="entry name" value="GLUTAMYL-TRNA(GLN) AMIDOTRANSFERASE SUBUNIT A, MITOCHONDRIAL"/>
    <property type="match status" value="1"/>
</dbReference>
<evidence type="ECO:0000313" key="8">
    <source>
        <dbReference type="EMBL" id="MBS3058028.1"/>
    </source>
</evidence>
<dbReference type="EC" id="6.3.5.7" evidence="5"/>
<keyword evidence="3 5" id="KW-0067">ATP-binding</keyword>
<dbReference type="EMBL" id="JAGVWB010000007">
    <property type="protein sequence ID" value="MBS3058028.1"/>
    <property type="molecule type" value="Genomic_DNA"/>
</dbReference>
<feature type="domain" description="Amidase" evidence="6">
    <location>
        <begin position="24"/>
        <end position="472"/>
    </location>
</feature>
<evidence type="ECO:0000313" key="7">
    <source>
        <dbReference type="EMBL" id="HIH32916.1"/>
    </source>
</evidence>
<dbReference type="InterPro" id="IPR036928">
    <property type="entry name" value="AS_sf"/>
</dbReference>
<feature type="active site" description="Acyl-ester intermediate" evidence="5">
    <location>
        <position position="180"/>
    </location>
</feature>
<keyword evidence="7" id="KW-0808">Transferase</keyword>
<dbReference type="GO" id="GO:0050567">
    <property type="term" value="F:glutaminyl-tRNA synthase (glutamine-hydrolyzing) activity"/>
    <property type="evidence" value="ECO:0007669"/>
    <property type="project" value="UniProtKB-UniRule"/>
</dbReference>
<comment type="function">
    <text evidence="5">Allows the formation of correctly charged Gln-tRNA(Gln) through the transamidation of misacylated Glu-tRNA(Gln) in organisms which lack glutaminyl-tRNA synthetase. The reaction takes place in the presence of glutamine and ATP through an activated gamma-phospho-Glu-tRNA(Gln).</text>
</comment>
<dbReference type="EMBL" id="DUFJ01000041">
    <property type="protein sequence ID" value="HIH32916.1"/>
    <property type="molecule type" value="Genomic_DNA"/>
</dbReference>